<evidence type="ECO:0000313" key="1">
    <source>
        <dbReference type="EMBL" id="KAH6934142.1"/>
    </source>
</evidence>
<evidence type="ECO:0000313" key="2">
    <source>
        <dbReference type="Proteomes" id="UP000821845"/>
    </source>
</evidence>
<organism evidence="1 2">
    <name type="scientific">Hyalomma asiaticum</name>
    <name type="common">Tick</name>
    <dbReference type="NCBI Taxonomy" id="266040"/>
    <lineage>
        <taxon>Eukaryota</taxon>
        <taxon>Metazoa</taxon>
        <taxon>Ecdysozoa</taxon>
        <taxon>Arthropoda</taxon>
        <taxon>Chelicerata</taxon>
        <taxon>Arachnida</taxon>
        <taxon>Acari</taxon>
        <taxon>Parasitiformes</taxon>
        <taxon>Ixodida</taxon>
        <taxon>Ixodoidea</taxon>
        <taxon>Ixodidae</taxon>
        <taxon>Hyalomminae</taxon>
        <taxon>Hyalomma</taxon>
    </lineage>
</organism>
<gene>
    <name evidence="1" type="ORF">HPB50_020680</name>
</gene>
<keyword evidence="2" id="KW-1185">Reference proteome</keyword>
<accession>A0ACB7SG25</accession>
<dbReference type="Proteomes" id="UP000821845">
    <property type="component" value="Chromosome 4"/>
</dbReference>
<reference evidence="1" key="1">
    <citation type="submission" date="2020-05" db="EMBL/GenBank/DDBJ databases">
        <title>Large-scale comparative analyses of tick genomes elucidate their genetic diversity and vector capacities.</title>
        <authorList>
            <person name="Jia N."/>
            <person name="Wang J."/>
            <person name="Shi W."/>
            <person name="Du L."/>
            <person name="Sun Y."/>
            <person name="Zhan W."/>
            <person name="Jiang J."/>
            <person name="Wang Q."/>
            <person name="Zhang B."/>
            <person name="Ji P."/>
            <person name="Sakyi L.B."/>
            <person name="Cui X."/>
            <person name="Yuan T."/>
            <person name="Jiang B."/>
            <person name="Yang W."/>
            <person name="Lam T.T.-Y."/>
            <person name="Chang Q."/>
            <person name="Ding S."/>
            <person name="Wang X."/>
            <person name="Zhu J."/>
            <person name="Ruan X."/>
            <person name="Zhao L."/>
            <person name="Wei J."/>
            <person name="Que T."/>
            <person name="Du C."/>
            <person name="Cheng J."/>
            <person name="Dai P."/>
            <person name="Han X."/>
            <person name="Huang E."/>
            <person name="Gao Y."/>
            <person name="Liu J."/>
            <person name="Shao H."/>
            <person name="Ye R."/>
            <person name="Li L."/>
            <person name="Wei W."/>
            <person name="Wang X."/>
            <person name="Wang C."/>
            <person name="Yang T."/>
            <person name="Huo Q."/>
            <person name="Li W."/>
            <person name="Guo W."/>
            <person name="Chen H."/>
            <person name="Zhou L."/>
            <person name="Ni X."/>
            <person name="Tian J."/>
            <person name="Zhou Y."/>
            <person name="Sheng Y."/>
            <person name="Liu T."/>
            <person name="Pan Y."/>
            <person name="Xia L."/>
            <person name="Li J."/>
            <person name="Zhao F."/>
            <person name="Cao W."/>
        </authorList>
    </citation>
    <scope>NUCLEOTIDE SEQUENCE</scope>
    <source>
        <strain evidence="1">Hyas-2018</strain>
    </source>
</reference>
<name>A0ACB7SG25_HYAAI</name>
<comment type="caution">
    <text evidence="1">The sequence shown here is derived from an EMBL/GenBank/DDBJ whole genome shotgun (WGS) entry which is preliminary data.</text>
</comment>
<sequence length="124" mass="13570">MFSENRRRTWLARVKRANLNGESPSVRVCGAHIVTGKPSALFNETDPDWAPSLLLGYLRLEVCKRCATSTRGKTAPSNTASSGCRATSTGRIDERRRNRCSNITGIAGASVQTDMTENIEALEK</sequence>
<proteinExistence type="predicted"/>
<dbReference type="EMBL" id="CM023484">
    <property type="protein sequence ID" value="KAH6934142.1"/>
    <property type="molecule type" value="Genomic_DNA"/>
</dbReference>
<protein>
    <submittedName>
        <fullName evidence="1">Uncharacterized protein</fullName>
    </submittedName>
</protein>